<dbReference type="Pfam" id="PF03703">
    <property type="entry name" value="bPH_2"/>
    <property type="match status" value="1"/>
</dbReference>
<proteinExistence type="predicted"/>
<dbReference type="OrthoDB" id="4350422at2"/>
<organism evidence="3 4">
    <name type="scientific">Myceligenerans xiligouense</name>
    <dbReference type="NCBI Taxonomy" id="253184"/>
    <lineage>
        <taxon>Bacteria</taxon>
        <taxon>Bacillati</taxon>
        <taxon>Actinomycetota</taxon>
        <taxon>Actinomycetes</taxon>
        <taxon>Micrococcales</taxon>
        <taxon>Promicromonosporaceae</taxon>
        <taxon>Myceligenerans</taxon>
    </lineage>
</organism>
<keyword evidence="1" id="KW-1133">Transmembrane helix</keyword>
<protein>
    <submittedName>
        <fullName evidence="3">PH (Pleckstrin Homology) domain-containing protein</fullName>
    </submittedName>
</protein>
<evidence type="ECO:0000256" key="1">
    <source>
        <dbReference type="SAM" id="Phobius"/>
    </source>
</evidence>
<sequence>MSHSGRVRTARLPIRGNMPRMGLREEHLAEGEAVILRLRTHRKVLLRPLAWIVVLGAVAVGSWIVTPMFGLPSWAPLFATGVAVLLVVAATIPPYLKWVTTTYVVTNQRVSLRTGILTHTGRDIPLYRINDVTFEKQLDDRLFGCGTLVISDGSDREGMVLDDVPDVEQVQRTLQDLVRKSDPRDN</sequence>
<dbReference type="EMBL" id="RKQZ01000001">
    <property type="protein sequence ID" value="RPF19569.1"/>
    <property type="molecule type" value="Genomic_DNA"/>
</dbReference>
<keyword evidence="1" id="KW-0812">Transmembrane</keyword>
<gene>
    <name evidence="3" type="ORF">EDD34_0120</name>
</gene>
<dbReference type="Proteomes" id="UP000280501">
    <property type="component" value="Unassembled WGS sequence"/>
</dbReference>
<dbReference type="PANTHER" id="PTHR37938">
    <property type="entry name" value="BLL0215 PROTEIN"/>
    <property type="match status" value="1"/>
</dbReference>
<keyword evidence="4" id="KW-1185">Reference proteome</keyword>
<keyword evidence="1" id="KW-0472">Membrane</keyword>
<reference evidence="3 4" key="1">
    <citation type="submission" date="2018-11" db="EMBL/GenBank/DDBJ databases">
        <title>Sequencing the genomes of 1000 actinobacteria strains.</title>
        <authorList>
            <person name="Klenk H.-P."/>
        </authorList>
    </citation>
    <scope>NUCLEOTIDE SEQUENCE [LARGE SCALE GENOMIC DNA]</scope>
    <source>
        <strain evidence="3 4">DSM 15700</strain>
    </source>
</reference>
<dbReference type="InterPro" id="IPR005182">
    <property type="entry name" value="YdbS-like_PH"/>
</dbReference>
<dbReference type="AlphaFoldDB" id="A0A3N4YEL3"/>
<evidence type="ECO:0000313" key="4">
    <source>
        <dbReference type="Proteomes" id="UP000280501"/>
    </source>
</evidence>
<feature type="transmembrane region" description="Helical" evidence="1">
    <location>
        <begin position="77"/>
        <end position="96"/>
    </location>
</feature>
<feature type="domain" description="YdbS-like PH" evidence="2">
    <location>
        <begin position="98"/>
        <end position="174"/>
    </location>
</feature>
<accession>A0A3N4YEL3</accession>
<name>A0A3N4YEL3_9MICO</name>
<feature type="transmembrane region" description="Helical" evidence="1">
    <location>
        <begin position="44"/>
        <end position="65"/>
    </location>
</feature>
<evidence type="ECO:0000259" key="2">
    <source>
        <dbReference type="Pfam" id="PF03703"/>
    </source>
</evidence>
<comment type="caution">
    <text evidence="3">The sequence shown here is derived from an EMBL/GenBank/DDBJ whole genome shotgun (WGS) entry which is preliminary data.</text>
</comment>
<evidence type="ECO:0000313" key="3">
    <source>
        <dbReference type="EMBL" id="RPF19569.1"/>
    </source>
</evidence>
<dbReference type="PANTHER" id="PTHR37938:SF1">
    <property type="entry name" value="BLL0215 PROTEIN"/>
    <property type="match status" value="1"/>
</dbReference>